<feature type="domain" description="PAZ" evidence="3">
    <location>
        <begin position="380"/>
        <end position="483"/>
    </location>
</feature>
<dbReference type="SMART" id="SM00950">
    <property type="entry name" value="Piwi"/>
    <property type="match status" value="1"/>
</dbReference>
<evidence type="ECO:0000313" key="6">
    <source>
        <dbReference type="WBParaSite" id="PSU_v2.g5268.t1"/>
    </source>
</evidence>
<dbReference type="Gene3D" id="3.30.420.10">
    <property type="entry name" value="Ribonuclease H-like superfamily/Ribonuclease H"/>
    <property type="match status" value="1"/>
</dbReference>
<accession>A0A914YYT4</accession>
<evidence type="ECO:0000259" key="3">
    <source>
        <dbReference type="PROSITE" id="PS50821"/>
    </source>
</evidence>
<dbReference type="InterPro" id="IPR003100">
    <property type="entry name" value="PAZ_dom"/>
</dbReference>
<dbReference type="Pfam" id="PF02171">
    <property type="entry name" value="Piwi"/>
    <property type="match status" value="1"/>
</dbReference>
<organism evidence="5 6">
    <name type="scientific">Panagrolaimus superbus</name>
    <dbReference type="NCBI Taxonomy" id="310955"/>
    <lineage>
        <taxon>Eukaryota</taxon>
        <taxon>Metazoa</taxon>
        <taxon>Ecdysozoa</taxon>
        <taxon>Nematoda</taxon>
        <taxon>Chromadorea</taxon>
        <taxon>Rhabditida</taxon>
        <taxon>Tylenchina</taxon>
        <taxon>Panagrolaimomorpha</taxon>
        <taxon>Panagrolaimoidea</taxon>
        <taxon>Panagrolaimidae</taxon>
        <taxon>Panagrolaimus</taxon>
    </lineage>
</organism>
<dbReference type="SUPFAM" id="SSF101690">
    <property type="entry name" value="PAZ domain"/>
    <property type="match status" value="1"/>
</dbReference>
<dbReference type="CDD" id="cd02846">
    <property type="entry name" value="PAZ_argonaute_like"/>
    <property type="match status" value="1"/>
</dbReference>
<feature type="compositionally biased region" description="Basic and acidic residues" evidence="2">
    <location>
        <begin position="57"/>
        <end position="66"/>
    </location>
</feature>
<dbReference type="AlphaFoldDB" id="A0A914YYT4"/>
<evidence type="ECO:0000259" key="4">
    <source>
        <dbReference type="PROSITE" id="PS50822"/>
    </source>
</evidence>
<evidence type="ECO:0000256" key="1">
    <source>
        <dbReference type="RuleBase" id="RU361178"/>
    </source>
</evidence>
<feature type="compositionally biased region" description="Basic and acidic residues" evidence="2">
    <location>
        <begin position="29"/>
        <end position="50"/>
    </location>
</feature>
<feature type="compositionally biased region" description="Gly residues" evidence="2">
    <location>
        <begin position="67"/>
        <end position="77"/>
    </location>
</feature>
<feature type="compositionally biased region" description="Basic and acidic residues" evidence="2">
    <location>
        <begin position="78"/>
        <end position="102"/>
    </location>
</feature>
<dbReference type="PROSITE" id="PS50822">
    <property type="entry name" value="PIWI"/>
    <property type="match status" value="1"/>
</dbReference>
<feature type="region of interest" description="Disordered" evidence="2">
    <location>
        <begin position="172"/>
        <end position="193"/>
    </location>
</feature>
<dbReference type="InterPro" id="IPR003165">
    <property type="entry name" value="Piwi"/>
</dbReference>
<dbReference type="PANTHER" id="PTHR22891">
    <property type="entry name" value="EUKARYOTIC TRANSLATION INITIATION FACTOR 2C"/>
    <property type="match status" value="1"/>
</dbReference>
<feature type="domain" description="Piwi" evidence="4">
    <location>
        <begin position="646"/>
        <end position="974"/>
    </location>
</feature>
<name>A0A914YYT4_9BILA</name>
<dbReference type="InterPro" id="IPR036397">
    <property type="entry name" value="RNaseH_sf"/>
</dbReference>
<dbReference type="InterPro" id="IPR012337">
    <property type="entry name" value="RNaseH-like_sf"/>
</dbReference>
<feature type="compositionally biased region" description="Low complexity" evidence="2">
    <location>
        <begin position="1"/>
        <end position="12"/>
    </location>
</feature>
<evidence type="ECO:0000256" key="2">
    <source>
        <dbReference type="SAM" id="MobiDB-lite"/>
    </source>
</evidence>
<dbReference type="Gene3D" id="3.40.50.2300">
    <property type="match status" value="1"/>
</dbReference>
<feature type="region of interest" description="Disordered" evidence="2">
    <location>
        <begin position="1"/>
        <end position="117"/>
    </location>
</feature>
<dbReference type="WBParaSite" id="PSU_v2.g5268.t1">
    <property type="protein sequence ID" value="PSU_v2.g5268.t1"/>
    <property type="gene ID" value="PSU_v2.g5268"/>
</dbReference>
<reference evidence="6" key="1">
    <citation type="submission" date="2022-11" db="UniProtKB">
        <authorList>
            <consortium name="WormBaseParasite"/>
        </authorList>
    </citation>
    <scope>IDENTIFICATION</scope>
</reference>
<sequence>MSYNNGSSGYRGSSDRRDGGGGDGYNNDSRSDRGSDRRSDYGRSDRRNDRYGGGGNENRDDRDRRSGGGYGRGGGGGDRSRPYDSNSRGDFRSGRARGDFRGGRGRGGGGGRDFTEVNIRDVQQISTVQPEQLPSEIPVTKETQIQMNSMALVLTKAIPVYVYDFTITGVRRPRSSGNSSNEPPKTIELTRHSSNDASRNIKFDCLEEIFQNLKTLNSAFFKTDKPKVLYVYDRSKLFYCTENLLDDLEIRKFEYRVDELTLTDSGYVRKFEKIVIEMQRTGFINPSTLATEKDKDVRNQIQQYIDLLTSQQPMESHEFFQFGPKMFRKNSNFRLRDEHRFVLKDGIQKNTRLVENEAGNEYELLVQIDAKKSAFHANIPVLDYLSDLRDSDLRNHRIISTKLKNICVETDHLEYVKKFIVSGVTKDSADRIYFKVDGREMNVPEYYLQKYNRRLRYPDLPCLMETTNKKGAAFPMEVLKISDGQRVAIGQIQRIPNLNENIIRACQQLPVQLSEAIIQECVNLDFNNSNEFLKKAGIRFKRSGHFYEATAKEMIKPSIVYRDKQINLIGSSWRNDENKFLEPADIEKLAIIGYPSRETEDFRDKFLSAARKFGIKIVQSEFCPLRTDNKEEVKRLCETLKTDGFTFLFFISDSKELHAAIKYAEIELAIPTEQIKPKSSRGGDTLKNILMKVNLKAAGRNQTITTNPVLATTIGGFDFLGSILTTSLVIGIEMSRASNANRFETDVKQLEPTCVGYAATVDQKGNVMSGGYFFQTAKNTIVDGERLGGRVFESLKIFYLKNRSYPKNIILYRSGASEGQFGAIKEQECEVMKETVHKNCSNSRIPPPNIVVIAVQKKTNHRLFQSAAELSQHHAGSKAAEQNIAPGTVVVGRGTNPNEKEFIMVAQKALLGTAKPIVGTIIYEYPNNSANIQHLTSLSHALCYMHEVSTGAISVPAPLRSAEQLAQRGKNNWVFWKNRYGDSASTSSFGSQRLTDEQKEDILQRFHEHCEDLSQMLKTTLDVSKFWA</sequence>
<dbReference type="InterPro" id="IPR036085">
    <property type="entry name" value="PAZ_dom_sf"/>
</dbReference>
<dbReference type="Gene3D" id="2.170.260.10">
    <property type="entry name" value="paz domain"/>
    <property type="match status" value="1"/>
</dbReference>
<comment type="similarity">
    <text evidence="1">Belongs to the argonaute family.</text>
</comment>
<dbReference type="Pfam" id="PF02170">
    <property type="entry name" value="PAZ"/>
    <property type="match status" value="1"/>
</dbReference>
<dbReference type="PROSITE" id="PS50821">
    <property type="entry name" value="PAZ"/>
    <property type="match status" value="1"/>
</dbReference>
<dbReference type="GO" id="GO:0003723">
    <property type="term" value="F:RNA binding"/>
    <property type="evidence" value="ECO:0007669"/>
    <property type="project" value="InterPro"/>
</dbReference>
<dbReference type="Proteomes" id="UP000887577">
    <property type="component" value="Unplaced"/>
</dbReference>
<keyword evidence="5" id="KW-1185">Reference proteome</keyword>
<evidence type="ECO:0000313" key="5">
    <source>
        <dbReference type="Proteomes" id="UP000887577"/>
    </source>
</evidence>
<dbReference type="SUPFAM" id="SSF53098">
    <property type="entry name" value="Ribonuclease H-like"/>
    <property type="match status" value="1"/>
</dbReference>
<dbReference type="SMART" id="SM00949">
    <property type="entry name" value="PAZ"/>
    <property type="match status" value="1"/>
</dbReference>
<proteinExistence type="inferred from homology"/>
<protein>
    <submittedName>
        <fullName evidence="6">Uncharacterized protein</fullName>
    </submittedName>
</protein>